<gene>
    <name evidence="2" type="ORF">OE647_06635</name>
</gene>
<organism evidence="2 3">
    <name type="scientific">Albidovulum sediminicola</name>
    <dbReference type="NCBI Taxonomy" id="2984331"/>
    <lineage>
        <taxon>Bacteria</taxon>
        <taxon>Pseudomonadati</taxon>
        <taxon>Pseudomonadota</taxon>
        <taxon>Alphaproteobacteria</taxon>
        <taxon>Rhodobacterales</taxon>
        <taxon>Paracoccaceae</taxon>
        <taxon>Albidovulum</taxon>
    </lineage>
</organism>
<feature type="domain" description="HTH cro/C1-type" evidence="1">
    <location>
        <begin position="17"/>
        <end position="61"/>
    </location>
</feature>
<dbReference type="Proteomes" id="UP001652503">
    <property type="component" value="Unassembled WGS sequence"/>
</dbReference>
<dbReference type="Gene3D" id="1.10.260.40">
    <property type="entry name" value="lambda repressor-like DNA-binding domains"/>
    <property type="match status" value="1"/>
</dbReference>
<reference evidence="2 3" key="1">
    <citation type="submission" date="2022-10" db="EMBL/GenBank/DDBJ databases">
        <title>Defluviimonas sp. nov., isolated from ocean surface water.</title>
        <authorList>
            <person name="He W."/>
            <person name="Wang L."/>
            <person name="Zhang D.-F."/>
        </authorList>
    </citation>
    <scope>NUCLEOTIDE SEQUENCE [LARGE SCALE GENOMIC DNA]</scope>
    <source>
        <strain evidence="2 3">WL0075</strain>
    </source>
</reference>
<evidence type="ECO:0000313" key="2">
    <source>
        <dbReference type="EMBL" id="MCV2864415.1"/>
    </source>
</evidence>
<dbReference type="CDD" id="cd00093">
    <property type="entry name" value="HTH_XRE"/>
    <property type="match status" value="1"/>
</dbReference>
<dbReference type="InterPro" id="IPR001387">
    <property type="entry name" value="Cro/C1-type_HTH"/>
</dbReference>
<dbReference type="PROSITE" id="PS50943">
    <property type="entry name" value="HTH_CROC1"/>
    <property type="match status" value="1"/>
</dbReference>
<dbReference type="InterPro" id="IPR010982">
    <property type="entry name" value="Lambda_DNA-bd_dom_sf"/>
</dbReference>
<sequence length="63" mass="7081">MRSDPGICRLRQPKCRSQEEFAHEAGLHWTHVSDLERGARNLMITVVNNLAAAPDLTVGRLLE</sequence>
<dbReference type="Pfam" id="PF01381">
    <property type="entry name" value="HTH_3"/>
    <property type="match status" value="1"/>
</dbReference>
<accession>A0ABT2Z038</accession>
<dbReference type="EMBL" id="JAOWLA010000005">
    <property type="protein sequence ID" value="MCV2864415.1"/>
    <property type="molecule type" value="Genomic_DNA"/>
</dbReference>
<comment type="caution">
    <text evidence="2">The sequence shown here is derived from an EMBL/GenBank/DDBJ whole genome shotgun (WGS) entry which is preliminary data.</text>
</comment>
<name>A0ABT2Z038_9RHOB</name>
<evidence type="ECO:0000313" key="3">
    <source>
        <dbReference type="Proteomes" id="UP001652503"/>
    </source>
</evidence>
<evidence type="ECO:0000259" key="1">
    <source>
        <dbReference type="PROSITE" id="PS50943"/>
    </source>
</evidence>
<dbReference type="SUPFAM" id="SSF47413">
    <property type="entry name" value="lambda repressor-like DNA-binding domains"/>
    <property type="match status" value="1"/>
</dbReference>
<keyword evidence="3" id="KW-1185">Reference proteome</keyword>
<proteinExistence type="predicted"/>
<dbReference type="RefSeq" id="WP_263720934.1">
    <property type="nucleotide sequence ID" value="NZ_JAOWLA010000005.1"/>
</dbReference>
<protein>
    <submittedName>
        <fullName evidence="2">Helix-turn-helix domain-containing protein</fullName>
    </submittedName>
</protein>